<protein>
    <submittedName>
        <fullName evidence="2">Uncharacterized protein</fullName>
    </submittedName>
</protein>
<reference evidence="2" key="1">
    <citation type="submission" date="2024-06" db="EMBL/GenBank/DDBJ databases">
        <title>Intestivirid acquisition increases across infancy in a wild primate population.</title>
        <authorList>
            <person name="Schneider-Creas I.A."/>
            <person name="Moya I.L."/>
            <person name="Chiou K.L."/>
            <person name="Baniel A."/>
            <person name="Azanaw Haile A."/>
            <person name="Kebede F."/>
            <person name="Abebe B."/>
            <person name="Snyder-Mackler N."/>
            <person name="Varsani A."/>
        </authorList>
    </citation>
    <scope>NUCLEOTIDE SEQUENCE</scope>
    <source>
        <strain evidence="2">Int_RNL_2017_0546_COW</strain>
    </source>
</reference>
<feature type="compositionally biased region" description="Low complexity" evidence="1">
    <location>
        <begin position="173"/>
        <end position="194"/>
    </location>
</feature>
<feature type="compositionally biased region" description="Low complexity" evidence="1">
    <location>
        <begin position="201"/>
        <end position="211"/>
    </location>
</feature>
<organism evidence="2">
    <name type="scientific">Geladintestivirus 1</name>
    <dbReference type="NCBI Taxonomy" id="3233133"/>
    <lineage>
        <taxon>Viruses</taxon>
        <taxon>Duplodnaviria</taxon>
        <taxon>Heunggongvirae</taxon>
        <taxon>Uroviricota</taxon>
        <taxon>Caudoviricetes</taxon>
        <taxon>Crassvirales</taxon>
    </lineage>
</organism>
<feature type="region of interest" description="Disordered" evidence="1">
    <location>
        <begin position="173"/>
        <end position="214"/>
    </location>
</feature>
<accession>A0AAU8MIF1</accession>
<evidence type="ECO:0000313" key="2">
    <source>
        <dbReference type="EMBL" id="XCO00477.1"/>
    </source>
</evidence>
<name>A0AAU8MIF1_9CAUD</name>
<feature type="region of interest" description="Disordered" evidence="1">
    <location>
        <begin position="110"/>
        <end position="132"/>
    </location>
</feature>
<sequence length="276" mass="31345">MAKLKERIILNSDGTKEVVRMNGNVIEQIKTEDGWKSYDEVRHPKTKELEKPTNTTIDNTIINTTSKTENDNKIDLGDNNSSNRFVIMNTTGGNIENKGKNDIIRVTPLTNKKNNPQQSKQINKSSNKNNTKSVNKIVTKKADNNKQVNVNKPVKNKVLEQRNEILKKDNITDNTNTTLNKSTKVNTSTKTNVSRNKPVSKTNTNTTSANKDNNKGFDWFRVIKDAINNYVESASSYKPAPYKRVGNIDEALKKARYNRKHTKEKGIAKWLLQDLK</sequence>
<dbReference type="EMBL" id="PP965499">
    <property type="protein sequence ID" value="XCO00477.1"/>
    <property type="molecule type" value="Genomic_DNA"/>
</dbReference>
<proteinExistence type="predicted"/>
<evidence type="ECO:0000256" key="1">
    <source>
        <dbReference type="SAM" id="MobiDB-lite"/>
    </source>
</evidence>